<dbReference type="RefSeq" id="WP_046849867.1">
    <property type="nucleotide sequence ID" value="NZ_CBDIPD010000164.1"/>
</dbReference>
<dbReference type="OrthoDB" id="14727at2"/>
<dbReference type="EMBL" id="CP011451">
    <property type="protein sequence ID" value="AKH37795.1"/>
    <property type="molecule type" value="Genomic_DNA"/>
</dbReference>
<sequence>MKIAMNRFLLKSMMAGALALTTLSTFAAETVEVYKSPTCGCCSKWVDHLRDNGFTVNTHDVGNKEARARAGISPSLSSCHTALVSGYAIEGHVPARDIKRLLRERPEAVGLAVPDMPHGSPGMEGARSDPYNVLLVKQKGDQRRDAAVYSSYPSK</sequence>
<evidence type="ECO:0000313" key="2">
    <source>
        <dbReference type="EMBL" id="AKH37795.1"/>
    </source>
</evidence>
<evidence type="ECO:0000313" key="5">
    <source>
        <dbReference type="Proteomes" id="UP000324176"/>
    </source>
</evidence>
<organism evidence="2 4">
    <name type="scientific">Nitrosomonas communis</name>
    <dbReference type="NCBI Taxonomy" id="44574"/>
    <lineage>
        <taxon>Bacteria</taxon>
        <taxon>Pseudomonadati</taxon>
        <taxon>Pseudomonadota</taxon>
        <taxon>Betaproteobacteria</taxon>
        <taxon>Nitrosomonadales</taxon>
        <taxon>Nitrosomonadaceae</taxon>
        <taxon>Nitrosomonas</taxon>
    </lineage>
</organism>
<reference evidence="4" key="1">
    <citation type="submission" date="2015-05" db="EMBL/GenBank/DDBJ databases">
        <title>Draft genome of Nitrosomonas communis strain Nm2.</title>
        <authorList>
            <person name="Kozlowski J.A."/>
            <person name="Kits K.D."/>
            <person name="Stein L.Y."/>
        </authorList>
    </citation>
    <scope>NUCLEOTIDE SEQUENCE [LARGE SCALE GENOMIC DNA]</scope>
    <source>
        <strain evidence="4">Nm2</strain>
    </source>
</reference>
<feature type="signal peptide" evidence="1">
    <location>
        <begin position="1"/>
        <end position="27"/>
    </location>
</feature>
<evidence type="ECO:0000313" key="4">
    <source>
        <dbReference type="Proteomes" id="UP000034156"/>
    </source>
</evidence>
<dbReference type="EMBL" id="VNHT01000037">
    <property type="protein sequence ID" value="TYP84875.1"/>
    <property type="molecule type" value="Genomic_DNA"/>
</dbReference>
<evidence type="ECO:0000313" key="3">
    <source>
        <dbReference type="EMBL" id="TYP84875.1"/>
    </source>
</evidence>
<dbReference type="Proteomes" id="UP000324176">
    <property type="component" value="Unassembled WGS sequence"/>
</dbReference>
<dbReference type="AlphaFoldDB" id="A0A0F7KBJ7"/>
<keyword evidence="4" id="KW-1185">Reference proteome</keyword>
<reference evidence="3 5" key="3">
    <citation type="submission" date="2019-07" db="EMBL/GenBank/DDBJ databases">
        <title>Active sludge and wastewater microbial communities from Klosterneuburg, Austria.</title>
        <authorList>
            <person name="Wagner M."/>
        </authorList>
    </citation>
    <scope>NUCLEOTIDE SEQUENCE [LARGE SCALE GENOMIC DNA]</scope>
    <source>
        <strain evidence="3 5">Nm2</strain>
    </source>
</reference>
<accession>A0A0F7KBJ7</accession>
<evidence type="ECO:0000256" key="1">
    <source>
        <dbReference type="SAM" id="SignalP"/>
    </source>
</evidence>
<dbReference type="PATRIC" id="fig|44574.3.peg.2012"/>
<dbReference type="Proteomes" id="UP000034156">
    <property type="component" value="Chromosome"/>
</dbReference>
<dbReference type="Pfam" id="PF04214">
    <property type="entry name" value="DUF411"/>
    <property type="match status" value="1"/>
</dbReference>
<dbReference type="InterPro" id="IPR007332">
    <property type="entry name" value="DUF411"/>
</dbReference>
<dbReference type="KEGG" id="nco:AAW31_08230"/>
<gene>
    <name evidence="2" type="ORF">AAW31_08230</name>
    <name evidence="3" type="ORF">BCL69_103730</name>
</gene>
<reference evidence="2 4" key="2">
    <citation type="journal article" date="2016" name="Genome Announc.">
        <title>Genome Sequence of Nitrosomonas communis Strain Nm2, a Mesophilic Ammonia-Oxidizing Bacterium Isolated from Mediterranean Soil.</title>
        <authorList>
            <person name="Kozlowski J.A."/>
            <person name="Kits K.D."/>
            <person name="Stein L.Y."/>
        </authorList>
    </citation>
    <scope>NUCLEOTIDE SEQUENCE [LARGE SCALE GENOMIC DNA]</scope>
    <source>
        <strain evidence="2 4">Nm2</strain>
    </source>
</reference>
<evidence type="ECO:0008006" key="6">
    <source>
        <dbReference type="Google" id="ProtNLM"/>
    </source>
</evidence>
<feature type="chain" id="PRO_5035990328" description="Metal-binding protein" evidence="1">
    <location>
        <begin position="28"/>
        <end position="155"/>
    </location>
</feature>
<name>A0A0F7KBJ7_9PROT</name>
<protein>
    <recommendedName>
        <fullName evidence="6">Metal-binding protein</fullName>
    </recommendedName>
</protein>
<keyword evidence="1" id="KW-0732">Signal</keyword>
<proteinExistence type="predicted"/>